<evidence type="ECO:0000313" key="14">
    <source>
        <dbReference type="Proteomes" id="UP001138500"/>
    </source>
</evidence>
<evidence type="ECO:0000256" key="5">
    <source>
        <dbReference type="ARBA" id="ARBA00022741"/>
    </source>
</evidence>
<dbReference type="AlphaFoldDB" id="A0A9W7SIU2"/>
<evidence type="ECO:0000256" key="2">
    <source>
        <dbReference type="ARBA" id="ARBA00005619"/>
    </source>
</evidence>
<dbReference type="GO" id="GO:0005525">
    <property type="term" value="F:GTP binding"/>
    <property type="evidence" value="ECO:0007669"/>
    <property type="project" value="UniProtKB-KW"/>
</dbReference>
<evidence type="ECO:0000256" key="6">
    <source>
        <dbReference type="ARBA" id="ARBA00022824"/>
    </source>
</evidence>
<evidence type="ECO:0000256" key="1">
    <source>
        <dbReference type="ARBA" id="ARBA00004389"/>
    </source>
</evidence>
<dbReference type="Gene3D" id="3.40.50.300">
    <property type="entry name" value="P-loop containing nucleotide triphosphate hydrolases"/>
    <property type="match status" value="1"/>
</dbReference>
<name>A0A9W7SIU2_9PEZI</name>
<keyword evidence="5" id="KW-0547">Nucleotide-binding</keyword>
<evidence type="ECO:0000313" key="13">
    <source>
        <dbReference type="EMBL" id="KAH9812163.1"/>
    </source>
</evidence>
<feature type="region of interest" description="Disordered" evidence="11">
    <location>
        <begin position="74"/>
        <end position="107"/>
    </location>
</feature>
<reference evidence="13 14" key="1">
    <citation type="journal article" date="2018" name="IMA Fungus">
        <title>IMA Genome-F 10: Nine draft genome sequences of Claviceps purpurea s.lat., including C. arundinis, C. humidiphila, and C. cf. spartinae, pseudomolecules for the pitch canker pathogen Fusarium circinatum, draft genome of Davidsoniella eucalypti, Grosmannia galeiformis, Quambalaria eucalypti, and Teratosphaeria destructans.</title>
        <authorList>
            <person name="Wingfield B.D."/>
            <person name="Liu M."/>
            <person name="Nguyen H.D."/>
            <person name="Lane F.A."/>
            <person name="Morgan S.W."/>
            <person name="De Vos L."/>
            <person name="Wilken P.M."/>
            <person name="Duong T.A."/>
            <person name="Aylward J."/>
            <person name="Coetzee M.P."/>
            <person name="Dadej K."/>
            <person name="De Beer Z.W."/>
            <person name="Findlay W."/>
            <person name="Havenga M."/>
            <person name="Kolarik M."/>
            <person name="Menzies J.G."/>
            <person name="Naidoo K."/>
            <person name="Pochopski O."/>
            <person name="Shoukouhi P."/>
            <person name="Santana Q.C."/>
            <person name="Seifert K.A."/>
            <person name="Soal N."/>
            <person name="Steenkamp E.T."/>
            <person name="Tatham C.T."/>
            <person name="van der Nest M.A."/>
            <person name="Wingfield M.J."/>
        </authorList>
    </citation>
    <scope>NUCLEOTIDE SEQUENCE [LARGE SCALE GENOMIC DNA]</scope>
    <source>
        <strain evidence="13">CMW44962</strain>
    </source>
</reference>
<dbReference type="Pfam" id="PF09439">
    <property type="entry name" value="SRPRB"/>
    <property type="match status" value="1"/>
</dbReference>
<comment type="similarity">
    <text evidence="2">Belongs to the SRP receptor beta subunit family.</text>
</comment>
<evidence type="ECO:0000256" key="8">
    <source>
        <dbReference type="ARBA" id="ARBA00023134"/>
    </source>
</evidence>
<evidence type="ECO:0000256" key="12">
    <source>
        <dbReference type="SAM" id="Phobius"/>
    </source>
</evidence>
<keyword evidence="7 12" id="KW-1133">Transmembrane helix</keyword>
<evidence type="ECO:0000256" key="10">
    <source>
        <dbReference type="ARBA" id="ARBA00023170"/>
    </source>
</evidence>
<dbReference type="SUPFAM" id="SSF52540">
    <property type="entry name" value="P-loop containing nucleoside triphosphate hydrolases"/>
    <property type="match status" value="1"/>
</dbReference>
<comment type="caution">
    <text evidence="13">The sequence shown here is derived from an EMBL/GenBank/DDBJ whole genome shotgun (WGS) entry which is preliminary data.</text>
</comment>
<gene>
    <name evidence="13" type="ORF">Tdes44962_MAKER05804</name>
</gene>
<feature type="compositionally biased region" description="Polar residues" evidence="11">
    <location>
        <begin position="74"/>
        <end position="85"/>
    </location>
</feature>
<evidence type="ECO:0000256" key="11">
    <source>
        <dbReference type="SAM" id="MobiDB-lite"/>
    </source>
</evidence>
<dbReference type="CDD" id="cd04105">
    <property type="entry name" value="SR_beta"/>
    <property type="match status" value="1"/>
</dbReference>
<reference evidence="13 14" key="2">
    <citation type="journal article" date="2021" name="Curr. Genet.">
        <title>Genetic response to nitrogen starvation in the aggressive Eucalyptus foliar pathogen Teratosphaeria destructans.</title>
        <authorList>
            <person name="Havenga M."/>
            <person name="Wingfield B.D."/>
            <person name="Wingfield M.J."/>
            <person name="Dreyer L.L."/>
            <person name="Roets F."/>
            <person name="Aylward J."/>
        </authorList>
    </citation>
    <scope>NUCLEOTIDE SEQUENCE [LARGE SCALE GENOMIC DNA]</scope>
    <source>
        <strain evidence="13">CMW44962</strain>
    </source>
</reference>
<keyword evidence="6" id="KW-0256">Endoplasmic reticulum</keyword>
<protein>
    <recommendedName>
        <fullName evidence="3">Signal recognition particle receptor subunit beta</fullName>
    </recommendedName>
</protein>
<comment type="subcellular location">
    <subcellularLocation>
        <location evidence="1">Endoplasmic reticulum membrane</location>
        <topology evidence="1">Single-pass membrane protein</topology>
    </subcellularLocation>
</comment>
<evidence type="ECO:0000256" key="3">
    <source>
        <dbReference type="ARBA" id="ARBA00020256"/>
    </source>
</evidence>
<accession>A0A9W7SIU2</accession>
<proteinExistence type="inferred from homology"/>
<keyword evidence="4 12" id="KW-0812">Transmembrane</keyword>
<organism evidence="13 14">
    <name type="scientific">Teratosphaeria destructans</name>
    <dbReference type="NCBI Taxonomy" id="418781"/>
    <lineage>
        <taxon>Eukaryota</taxon>
        <taxon>Fungi</taxon>
        <taxon>Dikarya</taxon>
        <taxon>Ascomycota</taxon>
        <taxon>Pezizomycotina</taxon>
        <taxon>Dothideomycetes</taxon>
        <taxon>Dothideomycetidae</taxon>
        <taxon>Mycosphaerellales</taxon>
        <taxon>Teratosphaeriaceae</taxon>
        <taxon>Teratosphaeria</taxon>
    </lineage>
</organism>
<dbReference type="InterPro" id="IPR027417">
    <property type="entry name" value="P-loop_NTPase"/>
</dbReference>
<keyword evidence="8" id="KW-0342">GTP-binding</keyword>
<keyword evidence="10 13" id="KW-0675">Receptor</keyword>
<dbReference type="GO" id="GO:0005789">
    <property type="term" value="C:endoplasmic reticulum membrane"/>
    <property type="evidence" value="ECO:0007669"/>
    <property type="project" value="UniProtKB-SubCell"/>
</dbReference>
<evidence type="ECO:0000256" key="7">
    <source>
        <dbReference type="ARBA" id="ARBA00022989"/>
    </source>
</evidence>
<dbReference type="PRINTS" id="PR00449">
    <property type="entry name" value="RASTRNSFRMNG"/>
</dbReference>
<dbReference type="Proteomes" id="UP001138500">
    <property type="component" value="Unassembled WGS sequence"/>
</dbReference>
<sequence>MAGAFQEWLTWSFSPSVSAIFVTLFISLLIPILIHTYLYRKAVAKELPTVLLVGPSGAGKTSLLTLFANGAPSATHTSQEPQTAVCQLPASTKAREDRYRSENDTSSRARPKFLLLDTPGHGKLRDHGFLPLRGERALKGLVFMIDSAAVSAAAGLTEAAEYLHDVLLLLQKRHTQGKTSKTTSAPVLVAANKQDVFTSLPASLVQAKLEQEIAKVRQTRSKGLLDSGIGMDDGAGGDEEANWLGEYGAKDFTFAQMEEHGVDVKVVGGNVRDGEQAGKVDEWWEWIGDNL</sequence>
<evidence type="ECO:0000256" key="4">
    <source>
        <dbReference type="ARBA" id="ARBA00022692"/>
    </source>
</evidence>
<keyword evidence="9 12" id="KW-0472">Membrane</keyword>
<dbReference type="OrthoDB" id="41266at2759"/>
<feature type="transmembrane region" description="Helical" evidence="12">
    <location>
        <begin position="20"/>
        <end position="39"/>
    </location>
</feature>
<dbReference type="EMBL" id="RIBY02002467">
    <property type="protein sequence ID" value="KAH9812163.1"/>
    <property type="molecule type" value="Genomic_DNA"/>
</dbReference>
<evidence type="ECO:0000256" key="9">
    <source>
        <dbReference type="ARBA" id="ARBA00023136"/>
    </source>
</evidence>
<feature type="compositionally biased region" description="Basic and acidic residues" evidence="11">
    <location>
        <begin position="93"/>
        <end position="107"/>
    </location>
</feature>
<keyword evidence="14" id="KW-1185">Reference proteome</keyword>
<dbReference type="InterPro" id="IPR019009">
    <property type="entry name" value="SRP_receptor_beta_su"/>
</dbReference>